<feature type="compositionally biased region" description="Low complexity" evidence="1">
    <location>
        <begin position="295"/>
        <end position="315"/>
    </location>
</feature>
<feature type="compositionally biased region" description="Polar residues" evidence="1">
    <location>
        <begin position="462"/>
        <end position="480"/>
    </location>
</feature>
<dbReference type="EMBL" id="BLBS01000054">
    <property type="protein sequence ID" value="GET92106.1"/>
    <property type="molecule type" value="Genomic_DNA"/>
</dbReference>
<dbReference type="AlphaFoldDB" id="A0A640KR49"/>
<evidence type="ECO:0000256" key="1">
    <source>
        <dbReference type="SAM" id="MobiDB-lite"/>
    </source>
</evidence>
<feature type="region of interest" description="Disordered" evidence="1">
    <location>
        <begin position="1"/>
        <end position="81"/>
    </location>
</feature>
<feature type="compositionally biased region" description="Polar residues" evidence="1">
    <location>
        <begin position="68"/>
        <end position="81"/>
    </location>
</feature>
<keyword evidence="3" id="KW-1185">Reference proteome</keyword>
<reference evidence="2" key="1">
    <citation type="submission" date="2019-11" db="EMBL/GenBank/DDBJ databases">
        <title>Leishmania tarentolae CDS.</title>
        <authorList>
            <person name="Goto Y."/>
            <person name="Yamagishi J."/>
        </authorList>
    </citation>
    <scope>NUCLEOTIDE SEQUENCE [LARGE SCALE GENOMIC DNA]</scope>
    <source>
        <strain evidence="2">Parrot Tar II</strain>
    </source>
</reference>
<feature type="region of interest" description="Disordered" evidence="1">
    <location>
        <begin position="349"/>
        <end position="398"/>
    </location>
</feature>
<sequence>MSSPSIGDQRKILRNRTCSPSTSLPQCVESPPRHQRYREADRTAPSISNSPTLSSAPPFSKLPVPCTRTMSHANSSVPSGKLPFSSSVTGNGAVLIGTLASFDSEAARFRQFCASERGVASDSSSGLSHAAVLLSGRGDASPPFAPQPSDSVLAVFCPLTSKAWQSGTLRDGMVADADTTSKATTKSPKTCLQSPLLFSSGWSQQSVSSAEDDMLPSVVGTPGRPFISTGAESDDAKGTAHSCGAVYSPHRPVSLQSASKSFTPVQTVKSPEPVVTKFTSSPVSRVSFTTPPSLRAPRTGAARGAGATPALSSCLPSESLEQHSLLQSPVLNPLTPLTIFPSASLSPQFGSTMATEQTQSRLSHHRLTASAVSEELPKKASKEMRSRGPTDTLSHSAYVPSLNSDHDTLEGPIMSLVQRSYHHPLPSSNEASLSSFFAAQDPWLHATLSMAQVGDEDAEEQAASTTLPRVCSSEATQAEDGNTAARGADTTDNPFEAFWDLSPRAGWDNSATELQPHIITSSTPLETASAFRTVTAFAPETHEDNCQISEEESRSNRLSCFYMGRHRIAAGHRASEVQQRNSVNTSVDTQRAASKATTLQQRQRRFSLPQDGTIEIKRRSCT</sequence>
<accession>A0A640KR49</accession>
<dbReference type="OrthoDB" id="265920at2759"/>
<feature type="compositionally biased region" description="Polar residues" evidence="1">
    <location>
        <begin position="349"/>
        <end position="361"/>
    </location>
</feature>
<evidence type="ECO:0000313" key="2">
    <source>
        <dbReference type="EMBL" id="GET92106.1"/>
    </source>
</evidence>
<proteinExistence type="predicted"/>
<feature type="region of interest" description="Disordered" evidence="1">
    <location>
        <begin position="581"/>
        <end position="601"/>
    </location>
</feature>
<feature type="region of interest" description="Disordered" evidence="1">
    <location>
        <begin position="286"/>
        <end position="315"/>
    </location>
</feature>
<dbReference type="VEuPathDB" id="TriTrypDB:LtaPh_3402100"/>
<name>A0A640KR49_LEITA</name>
<feature type="compositionally biased region" description="Basic and acidic residues" evidence="1">
    <location>
        <begin position="375"/>
        <end position="388"/>
    </location>
</feature>
<feature type="compositionally biased region" description="Polar residues" evidence="1">
    <location>
        <begin position="45"/>
        <end position="57"/>
    </location>
</feature>
<comment type="caution">
    <text evidence="2">The sequence shown here is derived from an EMBL/GenBank/DDBJ whole genome shotgun (WGS) entry which is preliminary data.</text>
</comment>
<feature type="region of interest" description="Disordered" evidence="1">
    <location>
        <begin position="457"/>
        <end position="493"/>
    </location>
</feature>
<feature type="compositionally biased region" description="Polar residues" evidence="1">
    <location>
        <begin position="16"/>
        <end position="25"/>
    </location>
</feature>
<dbReference type="Proteomes" id="UP000419144">
    <property type="component" value="Unassembled WGS sequence"/>
</dbReference>
<organism evidence="2 3">
    <name type="scientific">Leishmania tarentolae</name>
    <name type="common">Sauroleishmania tarentolae</name>
    <dbReference type="NCBI Taxonomy" id="5689"/>
    <lineage>
        <taxon>Eukaryota</taxon>
        <taxon>Discoba</taxon>
        <taxon>Euglenozoa</taxon>
        <taxon>Kinetoplastea</taxon>
        <taxon>Metakinetoplastina</taxon>
        <taxon>Trypanosomatida</taxon>
        <taxon>Trypanosomatidae</taxon>
        <taxon>Leishmaniinae</taxon>
        <taxon>Leishmania</taxon>
        <taxon>lizard Leishmania</taxon>
    </lineage>
</organism>
<evidence type="ECO:0000313" key="3">
    <source>
        <dbReference type="Proteomes" id="UP000419144"/>
    </source>
</evidence>
<gene>
    <name evidence="2" type="ORF">LtaPh_3402100</name>
</gene>
<protein>
    <submittedName>
        <fullName evidence="2">Uncharacterized protein</fullName>
    </submittedName>
</protein>